<gene>
    <name evidence="7" type="ORF">DEM25_000155</name>
</gene>
<dbReference type="InterPro" id="IPR004307">
    <property type="entry name" value="TspO_MBR"/>
</dbReference>
<feature type="transmembrane region" description="Helical" evidence="6">
    <location>
        <begin position="113"/>
        <end position="134"/>
    </location>
</feature>
<dbReference type="EMBL" id="QFWV02000001">
    <property type="protein sequence ID" value="RKF08652.1"/>
    <property type="molecule type" value="Genomic_DNA"/>
</dbReference>
<evidence type="ECO:0000256" key="3">
    <source>
        <dbReference type="ARBA" id="ARBA00022692"/>
    </source>
</evidence>
<dbReference type="Pfam" id="PF03073">
    <property type="entry name" value="TspO_MBR"/>
    <property type="match status" value="1"/>
</dbReference>
<feature type="transmembrane region" description="Helical" evidence="6">
    <location>
        <begin position="89"/>
        <end position="107"/>
    </location>
</feature>
<dbReference type="GO" id="GO:0016020">
    <property type="term" value="C:membrane"/>
    <property type="evidence" value="ECO:0007669"/>
    <property type="project" value="UniProtKB-SubCell"/>
</dbReference>
<protein>
    <submittedName>
        <fullName evidence="7">Tryptophan-rich sensory protein</fullName>
    </submittedName>
</protein>
<sequence>MTGGDHRGTGGASGPGGRWLSLVLFIAFTLGGGTLIGAVTAPGPWYEALEKPFFNPPNWVFGPVWAVLYVMVAIAGWRTWLRGYRGLPMQLWFLQLAANFIWSPAFFGMQLPGLALLVIVVMGALTFLFIQLTWKPDRTSALLMLPYMAWVTFAGLINLAIWWMN</sequence>
<organism evidence="7 8">
    <name type="scientific">Oceaniradius stylonematis</name>
    <dbReference type="NCBI Taxonomy" id="2184161"/>
    <lineage>
        <taxon>Bacteria</taxon>
        <taxon>Pseudomonadati</taxon>
        <taxon>Pseudomonadota</taxon>
        <taxon>Alphaproteobacteria</taxon>
        <taxon>Hyphomicrobiales</taxon>
        <taxon>Ahrensiaceae</taxon>
        <taxon>Oceaniradius</taxon>
    </lineage>
</organism>
<reference evidence="7 8" key="1">
    <citation type="journal article" date="2018" name="Int. J. Syst. Bacteriol.">
        <title>Oceaniradius stylonemae gen. nov., sp. nov., isolated from a red alga, Stylonema cornu-cervi.</title>
        <authorList>
            <person name="Jeong S."/>
        </authorList>
    </citation>
    <scope>NUCLEOTIDE SEQUENCE [LARGE SCALE GENOMIC DNA]</scope>
    <source>
        <strain evidence="7 8">StC1</strain>
    </source>
</reference>
<evidence type="ECO:0000256" key="6">
    <source>
        <dbReference type="SAM" id="Phobius"/>
    </source>
</evidence>
<keyword evidence="8" id="KW-1185">Reference proteome</keyword>
<comment type="subcellular location">
    <subcellularLocation>
        <location evidence="1">Membrane</location>
        <topology evidence="1">Multi-pass membrane protein</topology>
    </subcellularLocation>
</comment>
<dbReference type="Gene3D" id="1.20.1260.100">
    <property type="entry name" value="TspO/MBR protein"/>
    <property type="match status" value="1"/>
</dbReference>
<feature type="transmembrane region" description="Helical" evidence="6">
    <location>
        <begin position="20"/>
        <end position="39"/>
    </location>
</feature>
<dbReference type="InterPro" id="IPR038330">
    <property type="entry name" value="TspO/MBR-related_sf"/>
</dbReference>
<name>A0A3A8AEE5_9HYPH</name>
<evidence type="ECO:0000313" key="7">
    <source>
        <dbReference type="EMBL" id="RKF08652.1"/>
    </source>
</evidence>
<evidence type="ECO:0000256" key="1">
    <source>
        <dbReference type="ARBA" id="ARBA00004141"/>
    </source>
</evidence>
<feature type="transmembrane region" description="Helical" evidence="6">
    <location>
        <begin position="141"/>
        <end position="164"/>
    </location>
</feature>
<feature type="transmembrane region" description="Helical" evidence="6">
    <location>
        <begin position="59"/>
        <end position="77"/>
    </location>
</feature>
<dbReference type="AlphaFoldDB" id="A0A3A8AEE5"/>
<keyword evidence="4 6" id="KW-1133">Transmembrane helix</keyword>
<dbReference type="CDD" id="cd15904">
    <property type="entry name" value="TSPO_MBR"/>
    <property type="match status" value="1"/>
</dbReference>
<evidence type="ECO:0000256" key="4">
    <source>
        <dbReference type="ARBA" id="ARBA00022989"/>
    </source>
</evidence>
<dbReference type="Proteomes" id="UP000246132">
    <property type="component" value="Unassembled WGS sequence"/>
</dbReference>
<dbReference type="GO" id="GO:0033013">
    <property type="term" value="P:tetrapyrrole metabolic process"/>
    <property type="evidence" value="ECO:0007669"/>
    <property type="project" value="UniProtKB-ARBA"/>
</dbReference>
<accession>A0A3A8AEE5</accession>
<proteinExistence type="inferred from homology"/>
<keyword evidence="5 6" id="KW-0472">Membrane</keyword>
<evidence type="ECO:0000256" key="2">
    <source>
        <dbReference type="ARBA" id="ARBA00007524"/>
    </source>
</evidence>
<dbReference type="FunFam" id="1.20.1260.100:FF:000001">
    <property type="entry name" value="translocator protein 2"/>
    <property type="match status" value="1"/>
</dbReference>
<evidence type="ECO:0000256" key="5">
    <source>
        <dbReference type="ARBA" id="ARBA00023136"/>
    </source>
</evidence>
<dbReference type="OrthoDB" id="9795496at2"/>
<dbReference type="PANTHER" id="PTHR10057:SF0">
    <property type="entry name" value="TRANSLOCATOR PROTEIN"/>
    <property type="match status" value="1"/>
</dbReference>
<comment type="caution">
    <text evidence="7">The sequence shown here is derived from an EMBL/GenBank/DDBJ whole genome shotgun (WGS) entry which is preliminary data.</text>
</comment>
<dbReference type="PANTHER" id="PTHR10057">
    <property type="entry name" value="PERIPHERAL-TYPE BENZODIAZEPINE RECEPTOR"/>
    <property type="match status" value="1"/>
</dbReference>
<comment type="similarity">
    <text evidence="2">Belongs to the TspO/BZRP family.</text>
</comment>
<evidence type="ECO:0000313" key="8">
    <source>
        <dbReference type="Proteomes" id="UP000246132"/>
    </source>
</evidence>
<keyword evidence="3 6" id="KW-0812">Transmembrane</keyword>
<dbReference type="PIRSF" id="PIRSF005859">
    <property type="entry name" value="PBR"/>
    <property type="match status" value="1"/>
</dbReference>